<protein>
    <submittedName>
        <fullName evidence="4">SRR1-domain-containing protein</fullName>
    </submittedName>
</protein>
<name>A0ABQ8KVQ5_9APHY</name>
<dbReference type="PANTHER" id="PTHR28626:SF3">
    <property type="entry name" value="SRR1-LIKE PROTEIN"/>
    <property type="match status" value="1"/>
</dbReference>
<dbReference type="RefSeq" id="XP_047783938.1">
    <property type="nucleotide sequence ID" value="XM_047917136.1"/>
</dbReference>
<dbReference type="InterPro" id="IPR040044">
    <property type="entry name" value="SRR1L"/>
</dbReference>
<dbReference type="PANTHER" id="PTHR28626">
    <property type="entry name" value="SRR1-LIKE PROTEIN"/>
    <property type="match status" value="1"/>
</dbReference>
<evidence type="ECO:0000313" key="4">
    <source>
        <dbReference type="EMBL" id="KAH9842891.1"/>
    </source>
</evidence>
<evidence type="ECO:0000313" key="5">
    <source>
        <dbReference type="Proteomes" id="UP000814176"/>
    </source>
</evidence>
<comment type="similarity">
    <text evidence="1">Belongs to the SRR1 family.</text>
</comment>
<evidence type="ECO:0000259" key="3">
    <source>
        <dbReference type="Pfam" id="PF07985"/>
    </source>
</evidence>
<evidence type="ECO:0000256" key="2">
    <source>
        <dbReference type="SAM" id="MobiDB-lite"/>
    </source>
</evidence>
<reference evidence="4 5" key="1">
    <citation type="journal article" date="2021" name="Environ. Microbiol.">
        <title>Gene family expansions and transcriptome signatures uncover fungal adaptations to wood decay.</title>
        <authorList>
            <person name="Hage H."/>
            <person name="Miyauchi S."/>
            <person name="Viragh M."/>
            <person name="Drula E."/>
            <person name="Min B."/>
            <person name="Chaduli D."/>
            <person name="Navarro D."/>
            <person name="Favel A."/>
            <person name="Norest M."/>
            <person name="Lesage-Meessen L."/>
            <person name="Balint B."/>
            <person name="Merenyi Z."/>
            <person name="de Eugenio L."/>
            <person name="Morin E."/>
            <person name="Martinez A.T."/>
            <person name="Baldrian P."/>
            <person name="Stursova M."/>
            <person name="Martinez M.J."/>
            <person name="Novotny C."/>
            <person name="Magnuson J.K."/>
            <person name="Spatafora J.W."/>
            <person name="Maurice S."/>
            <person name="Pangilinan J."/>
            <person name="Andreopoulos W."/>
            <person name="LaButti K."/>
            <person name="Hundley H."/>
            <person name="Na H."/>
            <person name="Kuo A."/>
            <person name="Barry K."/>
            <person name="Lipzen A."/>
            <person name="Henrissat B."/>
            <person name="Riley R."/>
            <person name="Ahrendt S."/>
            <person name="Nagy L.G."/>
            <person name="Grigoriev I.V."/>
            <person name="Martin F."/>
            <person name="Rosso M.N."/>
        </authorList>
    </citation>
    <scope>NUCLEOTIDE SEQUENCE [LARGE SCALE GENOMIC DNA]</scope>
    <source>
        <strain evidence="4 5">CIRM-BRFM 1785</strain>
    </source>
</reference>
<keyword evidence="5" id="KW-1185">Reference proteome</keyword>
<dbReference type="GeneID" id="71997868"/>
<gene>
    <name evidence="4" type="ORF">C8Q71DRAFT_226183</name>
</gene>
<accession>A0ABQ8KVQ5</accession>
<proteinExistence type="inferred from homology"/>
<dbReference type="InterPro" id="IPR012942">
    <property type="entry name" value="SRR1-like"/>
</dbReference>
<sequence length="185" mass="20421">MTSQQTPSFGYSEAFKPAPRKKRSNRPARELPSPSALLQRTMDELAETEWIRECKQIVRESLDALTFGCPNVLCLGLGSPSASRDARAQLALLLAICEDLHIDRANVSVYDPVFAEADIALLAALGVARLTEDRHGRFRAAAPTVAFMPHCDLQLYENLLRENWAGAGLSPLVLIANRLSDYAER</sequence>
<feature type="region of interest" description="Disordered" evidence="2">
    <location>
        <begin position="1"/>
        <end position="35"/>
    </location>
</feature>
<organism evidence="4 5">
    <name type="scientific">Rhodofomes roseus</name>
    <dbReference type="NCBI Taxonomy" id="34475"/>
    <lineage>
        <taxon>Eukaryota</taxon>
        <taxon>Fungi</taxon>
        <taxon>Dikarya</taxon>
        <taxon>Basidiomycota</taxon>
        <taxon>Agaricomycotina</taxon>
        <taxon>Agaricomycetes</taxon>
        <taxon>Polyporales</taxon>
        <taxon>Rhodofomes</taxon>
    </lineage>
</organism>
<dbReference type="Proteomes" id="UP000814176">
    <property type="component" value="Unassembled WGS sequence"/>
</dbReference>
<comment type="caution">
    <text evidence="4">The sequence shown here is derived from an EMBL/GenBank/DDBJ whole genome shotgun (WGS) entry which is preliminary data.</text>
</comment>
<dbReference type="EMBL" id="JADCUA010000002">
    <property type="protein sequence ID" value="KAH9842891.1"/>
    <property type="molecule type" value="Genomic_DNA"/>
</dbReference>
<feature type="domain" description="SRR1-like" evidence="3">
    <location>
        <begin position="67"/>
        <end position="184"/>
    </location>
</feature>
<dbReference type="Pfam" id="PF07985">
    <property type="entry name" value="SRR1"/>
    <property type="match status" value="1"/>
</dbReference>
<evidence type="ECO:0000256" key="1">
    <source>
        <dbReference type="ARBA" id="ARBA00009856"/>
    </source>
</evidence>